<feature type="chain" id="PRO_5030503928" evidence="1">
    <location>
        <begin position="19"/>
        <end position="116"/>
    </location>
</feature>
<dbReference type="Ensembl" id="ENSMFAT00000090164.1">
    <property type="protein sequence ID" value="ENSMFAP00000059034.1"/>
    <property type="gene ID" value="ENSMFAG00000058829.1"/>
</dbReference>
<accession>A0A7N9D5G9</accession>
<sequence>WICNTRTFFFFFLRQGLALLPRLECSGVILAHCNLHLSDSSDPPTSAYRVAGTRGVPPHPANFFFKNILQRQGLTMLPMTGLKFPGSSDSPTLASHNAEMRGMSHHSWPRYKILLC</sequence>
<evidence type="ECO:0000313" key="3">
    <source>
        <dbReference type="Proteomes" id="UP000233100"/>
    </source>
</evidence>
<reference evidence="2" key="2">
    <citation type="submission" date="2025-08" db="UniProtKB">
        <authorList>
            <consortium name="Ensembl"/>
        </authorList>
    </citation>
    <scope>IDENTIFICATION</scope>
</reference>
<name>A0A7N9D5G9_MACFA</name>
<protein>
    <submittedName>
        <fullName evidence="2">Uncharacterized protein</fullName>
    </submittedName>
</protein>
<organism evidence="2 3">
    <name type="scientific">Macaca fascicularis</name>
    <name type="common">Crab-eating macaque</name>
    <name type="synonym">Cynomolgus monkey</name>
    <dbReference type="NCBI Taxonomy" id="9541"/>
    <lineage>
        <taxon>Eukaryota</taxon>
        <taxon>Metazoa</taxon>
        <taxon>Chordata</taxon>
        <taxon>Craniata</taxon>
        <taxon>Vertebrata</taxon>
        <taxon>Euteleostomi</taxon>
        <taxon>Mammalia</taxon>
        <taxon>Eutheria</taxon>
        <taxon>Euarchontoglires</taxon>
        <taxon>Primates</taxon>
        <taxon>Haplorrhini</taxon>
        <taxon>Catarrhini</taxon>
        <taxon>Cercopithecidae</taxon>
        <taxon>Cercopithecinae</taxon>
        <taxon>Macaca</taxon>
    </lineage>
</organism>
<dbReference type="AlphaFoldDB" id="A0A7N9D5G9"/>
<evidence type="ECO:0000313" key="2">
    <source>
        <dbReference type="Ensembl" id="ENSMFAP00000059034.1"/>
    </source>
</evidence>
<reference evidence="2 3" key="1">
    <citation type="submission" date="2013-03" db="EMBL/GenBank/DDBJ databases">
        <authorList>
            <person name="Warren W."/>
            <person name="Wilson R.K."/>
        </authorList>
    </citation>
    <scope>NUCLEOTIDE SEQUENCE</scope>
</reference>
<dbReference type="PANTHER" id="PTHR12138:SF133">
    <property type="entry name" value="SECRETED PROTEIN"/>
    <property type="match status" value="1"/>
</dbReference>
<dbReference type="PANTHER" id="PTHR12138">
    <property type="entry name" value="PRIMATE-EXPANDED PROTEIN FAMILY"/>
    <property type="match status" value="1"/>
</dbReference>
<keyword evidence="3" id="KW-1185">Reference proteome</keyword>
<feature type="signal peptide" evidence="1">
    <location>
        <begin position="1"/>
        <end position="18"/>
    </location>
</feature>
<dbReference type="PRINTS" id="PR02045">
    <property type="entry name" value="F138DOMAIN"/>
</dbReference>
<reference evidence="2" key="3">
    <citation type="submission" date="2025-09" db="UniProtKB">
        <authorList>
            <consortium name="Ensembl"/>
        </authorList>
    </citation>
    <scope>IDENTIFICATION</scope>
</reference>
<dbReference type="GeneTree" id="ENSGT01150000286943"/>
<proteinExistence type="predicted"/>
<dbReference type="Proteomes" id="UP000233100">
    <property type="component" value="Chromosome 7"/>
</dbReference>
<keyword evidence="1" id="KW-0732">Signal</keyword>
<evidence type="ECO:0000256" key="1">
    <source>
        <dbReference type="SAM" id="SignalP"/>
    </source>
</evidence>